<reference evidence="2 3" key="1">
    <citation type="submission" date="2018-03" db="EMBL/GenBank/DDBJ databases">
        <title>Draft Genome Sequences of the Obligatory Marine Myxobacteria Enhygromyxa salina SWB007.</title>
        <authorList>
            <person name="Poehlein A."/>
            <person name="Moghaddam J.A."/>
            <person name="Harms H."/>
            <person name="Alanjari M."/>
            <person name="Koenig G.M."/>
            <person name="Daniel R."/>
            <person name="Schaeberle T.F."/>
        </authorList>
    </citation>
    <scope>NUCLEOTIDE SEQUENCE [LARGE SCALE GENOMIC DNA]</scope>
    <source>
        <strain evidence="2 3">SWB007</strain>
    </source>
</reference>
<protein>
    <submittedName>
        <fullName evidence="2">Leucine carboxyl methyltransferase</fullName>
    </submittedName>
</protein>
<name>A0A2S9XQI2_9BACT</name>
<feature type="compositionally biased region" description="Low complexity" evidence="1">
    <location>
        <begin position="11"/>
        <end position="20"/>
    </location>
</feature>
<dbReference type="EMBL" id="PVNL01000138">
    <property type="protein sequence ID" value="PRP95127.1"/>
    <property type="molecule type" value="Genomic_DNA"/>
</dbReference>
<dbReference type="AlphaFoldDB" id="A0A2S9XQI2"/>
<dbReference type="GO" id="GO:0032259">
    <property type="term" value="P:methylation"/>
    <property type="evidence" value="ECO:0007669"/>
    <property type="project" value="UniProtKB-KW"/>
</dbReference>
<organism evidence="2 3">
    <name type="scientific">Enhygromyxa salina</name>
    <dbReference type="NCBI Taxonomy" id="215803"/>
    <lineage>
        <taxon>Bacteria</taxon>
        <taxon>Pseudomonadati</taxon>
        <taxon>Myxococcota</taxon>
        <taxon>Polyangia</taxon>
        <taxon>Nannocystales</taxon>
        <taxon>Nannocystaceae</taxon>
        <taxon>Enhygromyxa</taxon>
    </lineage>
</organism>
<keyword evidence="2" id="KW-0808">Transferase</keyword>
<feature type="compositionally biased region" description="Polar residues" evidence="1">
    <location>
        <begin position="1"/>
        <end position="10"/>
    </location>
</feature>
<evidence type="ECO:0000313" key="3">
    <source>
        <dbReference type="Proteomes" id="UP000238823"/>
    </source>
</evidence>
<gene>
    <name evidence="2" type="ORF">ENSA7_74410</name>
</gene>
<evidence type="ECO:0000313" key="2">
    <source>
        <dbReference type="EMBL" id="PRP95127.1"/>
    </source>
</evidence>
<dbReference type="OrthoDB" id="7063113at2"/>
<dbReference type="RefSeq" id="WP_106094210.1">
    <property type="nucleotide sequence ID" value="NZ_PVNL01000138.1"/>
</dbReference>
<sequence>MSASSTARSSDQVGDQVGDQDYGKIGPTAHVTAYAWYQLGLPYSHLFTTREGAAMYWIFRGATEPAIRAFKLPSLLDYLEFRHRMLDTQLDAMAPDRIIELGAGLSHRGVTWALDHGVRYTEIDLPHMSAAKRGMFDTAPGRVRLALRDDALELRSTNILAPGFADELAELVAGAERPVVISEGMIDYFAQSDREALLHNIASGFRKAGVLGHYLTDLQRGDRERKVGTAAKVMRQAIKLATRGQAVAKPFRNLDHVDRVFALAGFDSGVELSPKLLAQLEPRLLRLRSPTTIWLAGVDGRADQA</sequence>
<accession>A0A2S9XQI2</accession>
<keyword evidence="2" id="KW-0489">Methyltransferase</keyword>
<dbReference type="InterPro" id="IPR029063">
    <property type="entry name" value="SAM-dependent_MTases_sf"/>
</dbReference>
<dbReference type="Proteomes" id="UP000238823">
    <property type="component" value="Unassembled WGS sequence"/>
</dbReference>
<proteinExistence type="predicted"/>
<comment type="caution">
    <text evidence="2">The sequence shown here is derived from an EMBL/GenBank/DDBJ whole genome shotgun (WGS) entry which is preliminary data.</text>
</comment>
<feature type="region of interest" description="Disordered" evidence="1">
    <location>
        <begin position="1"/>
        <end position="21"/>
    </location>
</feature>
<dbReference type="GO" id="GO:0008168">
    <property type="term" value="F:methyltransferase activity"/>
    <property type="evidence" value="ECO:0007669"/>
    <property type="project" value="UniProtKB-KW"/>
</dbReference>
<dbReference type="SUPFAM" id="SSF53335">
    <property type="entry name" value="S-adenosyl-L-methionine-dependent methyltransferases"/>
    <property type="match status" value="1"/>
</dbReference>
<evidence type="ECO:0000256" key="1">
    <source>
        <dbReference type="SAM" id="MobiDB-lite"/>
    </source>
</evidence>
<dbReference type="Gene3D" id="3.40.50.150">
    <property type="entry name" value="Vaccinia Virus protein VP39"/>
    <property type="match status" value="1"/>
</dbReference>